<comment type="caution">
    <text evidence="2">The sequence shown here is derived from an EMBL/GenBank/DDBJ whole genome shotgun (WGS) entry which is preliminary data.</text>
</comment>
<evidence type="ECO:0000256" key="1">
    <source>
        <dbReference type="SAM" id="Coils"/>
    </source>
</evidence>
<dbReference type="EMBL" id="RCMV01000264">
    <property type="protein sequence ID" value="KAG3220437.1"/>
    <property type="molecule type" value="Genomic_DNA"/>
</dbReference>
<dbReference type="AlphaFoldDB" id="A0A8T1I7P5"/>
<accession>A0A8T1I7P5</accession>
<reference evidence="2" key="1">
    <citation type="submission" date="2018-05" db="EMBL/GenBank/DDBJ databases">
        <title>Effector identification in a new, highly contiguous assembly of the strawberry crown rot pathogen Phytophthora cactorum.</title>
        <authorList>
            <person name="Armitage A.D."/>
            <person name="Nellist C.F."/>
            <person name="Bates H."/>
            <person name="Vickerstaff R.J."/>
            <person name="Harrison R.J."/>
        </authorList>
    </citation>
    <scope>NUCLEOTIDE SEQUENCE</scope>
    <source>
        <strain evidence="2">P421</strain>
    </source>
</reference>
<dbReference type="Proteomes" id="UP000760860">
    <property type="component" value="Unassembled WGS sequence"/>
</dbReference>
<protein>
    <submittedName>
        <fullName evidence="2">Uncharacterized protein</fullName>
    </submittedName>
</protein>
<keyword evidence="1" id="KW-0175">Coiled coil</keyword>
<evidence type="ECO:0000313" key="2">
    <source>
        <dbReference type="EMBL" id="KAG3220437.1"/>
    </source>
</evidence>
<gene>
    <name evidence="2" type="ORF">PC129_g8800</name>
</gene>
<organism evidence="2 3">
    <name type="scientific">Phytophthora cactorum</name>
    <dbReference type="NCBI Taxonomy" id="29920"/>
    <lineage>
        <taxon>Eukaryota</taxon>
        <taxon>Sar</taxon>
        <taxon>Stramenopiles</taxon>
        <taxon>Oomycota</taxon>
        <taxon>Peronosporomycetes</taxon>
        <taxon>Peronosporales</taxon>
        <taxon>Peronosporaceae</taxon>
        <taxon>Phytophthora</taxon>
    </lineage>
</organism>
<proteinExistence type="predicted"/>
<name>A0A8T1I7P5_9STRA</name>
<feature type="coiled-coil region" evidence="1">
    <location>
        <begin position="105"/>
        <end position="132"/>
    </location>
</feature>
<evidence type="ECO:0000313" key="3">
    <source>
        <dbReference type="Proteomes" id="UP000760860"/>
    </source>
</evidence>
<sequence>MRTFVGRGEAYIAIVNRTNQLRMNAAFLNELTGFFGESCLLMLPEVVDVEDASTDSSLSPLSSTFDQIDNDIAQSDAVNLQRAAPGLEQMSDFKSKDAQRRSMYREREKKLRRDLRHQVDILSAELKILLNRKAGGAIECAQASSIPVSMWKALAILQRGARLEAETEQRKLLEAVSARAAMIEDLHGFVGKRVMEARLTNHVVSRSQLSLATKRMRVEPTDSILYEVFTQQIDALYSQTDKVMRDCGMNSITCGSLNFRPTRKTQDGAEYFQYAWKQMIPLNLQHTRRELWQAAHMLHRQDCREVYTGADSGNTIAVKFRIKSYPGSTLSLSEHIVVRRFDEEDRTILVWRSLTEGNGSLSGMHSDKTGWCIIRPVELGTIKETYVRQVPIHFNRDHKAQDISQFTILIHRSSEEDGIAIAQGISNMNIHDSVPRSVPEEPEPLVANTLDEALSDSYALEDIDASHSFDGFDLGEALHDPRDPVIDQVYGFPQEV</sequence>
<dbReference type="VEuPathDB" id="FungiDB:PC110_g8572"/>